<sequence length="305" mass="33290">MPDGTLPRAAVRAYVEGLGSAQRAHLGEDVLASIRESGYELANPFDAVDAGIRRTLAVSRIDVPAGTHVGAFPHRSLHARTQDAGDTTLILLDTGLRPLLDRVAGTLVASQLTPARDEQGASRYAAAALQQRQQRDEADAAFADAVTAYLHRDPAGPDAPAAEGQNTFGFFMARSAERFALGHEYGHLLAGHRHTPPDDDPRTARREYEADELAAMLILRGVDESAEFRWRALAVAGPFLFLAVEQIVNRVRGTTDGEHPPPTRRTELLRRIFEQAGARGLLHYAEAWVSSLVLREETIVRRARA</sequence>
<dbReference type="AlphaFoldDB" id="A0A919S475"/>
<proteinExistence type="predicted"/>
<keyword evidence="2" id="KW-1185">Reference proteome</keyword>
<evidence type="ECO:0000313" key="1">
    <source>
        <dbReference type="EMBL" id="GIM64133.1"/>
    </source>
</evidence>
<organism evidence="1 2">
    <name type="scientific">Actinoplanes auranticolor</name>
    <dbReference type="NCBI Taxonomy" id="47988"/>
    <lineage>
        <taxon>Bacteria</taxon>
        <taxon>Bacillati</taxon>
        <taxon>Actinomycetota</taxon>
        <taxon>Actinomycetes</taxon>
        <taxon>Micromonosporales</taxon>
        <taxon>Micromonosporaceae</taxon>
        <taxon>Actinoplanes</taxon>
    </lineage>
</organism>
<gene>
    <name evidence="1" type="ORF">Aau02nite_08510</name>
</gene>
<dbReference type="RefSeq" id="WP_212986981.1">
    <property type="nucleotide sequence ID" value="NZ_BAABEA010000008.1"/>
</dbReference>
<protein>
    <recommendedName>
        <fullName evidence="3">IrrE N-terminal-like domain-containing protein</fullName>
    </recommendedName>
</protein>
<comment type="caution">
    <text evidence="1">The sequence shown here is derived from an EMBL/GenBank/DDBJ whole genome shotgun (WGS) entry which is preliminary data.</text>
</comment>
<reference evidence="1" key="1">
    <citation type="submission" date="2021-03" db="EMBL/GenBank/DDBJ databases">
        <title>Whole genome shotgun sequence of Actinoplanes auranticolor NBRC 12245.</title>
        <authorList>
            <person name="Komaki H."/>
            <person name="Tamura T."/>
        </authorList>
    </citation>
    <scope>NUCLEOTIDE SEQUENCE</scope>
    <source>
        <strain evidence="1">NBRC 12245</strain>
    </source>
</reference>
<evidence type="ECO:0000313" key="2">
    <source>
        <dbReference type="Proteomes" id="UP000681340"/>
    </source>
</evidence>
<accession>A0A919S475</accession>
<name>A0A919S475_9ACTN</name>
<dbReference type="Proteomes" id="UP000681340">
    <property type="component" value="Unassembled WGS sequence"/>
</dbReference>
<evidence type="ECO:0008006" key="3">
    <source>
        <dbReference type="Google" id="ProtNLM"/>
    </source>
</evidence>
<dbReference type="EMBL" id="BOQL01000007">
    <property type="protein sequence ID" value="GIM64133.1"/>
    <property type="molecule type" value="Genomic_DNA"/>
</dbReference>